<reference evidence="10" key="1">
    <citation type="submission" date="2022-06" db="EMBL/GenBank/DDBJ databases">
        <title>Genomic Encyclopedia of Archaeal and Bacterial Type Strains, Phase II (KMG-II): from individual species to whole genera.</title>
        <authorList>
            <person name="Goeker M."/>
        </authorList>
    </citation>
    <scope>NUCLEOTIDE SEQUENCE</scope>
    <source>
        <strain evidence="10">DSM 43935</strain>
    </source>
</reference>
<evidence type="ECO:0000256" key="3">
    <source>
        <dbReference type="ARBA" id="ARBA00022801"/>
    </source>
</evidence>
<evidence type="ECO:0000256" key="8">
    <source>
        <dbReference type="SAM" id="SignalP"/>
    </source>
</evidence>
<keyword evidence="4 6" id="KW-0720">Serine protease</keyword>
<dbReference type="PRINTS" id="PR00723">
    <property type="entry name" value="SUBTILISIN"/>
</dbReference>
<dbReference type="RefSeq" id="WP_253772161.1">
    <property type="nucleotide sequence ID" value="NZ_JAMTCK010000007.1"/>
</dbReference>
<dbReference type="PROSITE" id="PS00138">
    <property type="entry name" value="SUBTILASE_SER"/>
    <property type="match status" value="1"/>
</dbReference>
<dbReference type="SUPFAM" id="SSF52743">
    <property type="entry name" value="Subtilisin-like"/>
    <property type="match status" value="1"/>
</dbReference>
<evidence type="ECO:0000256" key="6">
    <source>
        <dbReference type="PROSITE-ProRule" id="PRU01240"/>
    </source>
</evidence>
<dbReference type="Gene3D" id="3.40.50.200">
    <property type="entry name" value="Peptidase S8/S53 domain"/>
    <property type="match status" value="1"/>
</dbReference>
<dbReference type="EMBL" id="JAMTCK010000007">
    <property type="protein sequence ID" value="MCP2166354.1"/>
    <property type="molecule type" value="Genomic_DNA"/>
</dbReference>
<dbReference type="Pfam" id="PF00082">
    <property type="entry name" value="Peptidase_S8"/>
    <property type="match status" value="1"/>
</dbReference>
<feature type="domain" description="Peptidase S8/S53" evidence="9">
    <location>
        <begin position="218"/>
        <end position="481"/>
    </location>
</feature>
<feature type="active site" description="Charge relay system" evidence="5 6">
    <location>
        <position position="434"/>
    </location>
</feature>
<dbReference type="GO" id="GO:0005975">
    <property type="term" value="P:carbohydrate metabolic process"/>
    <property type="evidence" value="ECO:0007669"/>
    <property type="project" value="UniProtKB-ARBA"/>
</dbReference>
<dbReference type="GO" id="GO:0004252">
    <property type="term" value="F:serine-type endopeptidase activity"/>
    <property type="evidence" value="ECO:0007669"/>
    <property type="project" value="UniProtKB-UniRule"/>
</dbReference>
<dbReference type="InterPro" id="IPR000209">
    <property type="entry name" value="Peptidase_S8/S53_dom"/>
</dbReference>
<dbReference type="PANTHER" id="PTHR43806:SF11">
    <property type="entry name" value="CEREVISIN-RELATED"/>
    <property type="match status" value="1"/>
</dbReference>
<gene>
    <name evidence="10" type="ORF">LX83_003222</name>
</gene>
<dbReference type="PANTHER" id="PTHR43806">
    <property type="entry name" value="PEPTIDASE S8"/>
    <property type="match status" value="1"/>
</dbReference>
<evidence type="ECO:0000256" key="1">
    <source>
        <dbReference type="ARBA" id="ARBA00011073"/>
    </source>
</evidence>
<evidence type="ECO:0000256" key="5">
    <source>
        <dbReference type="PIRSR" id="PIRSR615500-1"/>
    </source>
</evidence>
<dbReference type="GO" id="GO:0006508">
    <property type="term" value="P:proteolysis"/>
    <property type="evidence" value="ECO:0007669"/>
    <property type="project" value="UniProtKB-KW"/>
</dbReference>
<dbReference type="PROSITE" id="PS51892">
    <property type="entry name" value="SUBTILASE"/>
    <property type="match status" value="1"/>
</dbReference>
<dbReference type="AlphaFoldDB" id="A0AAE3KHD9"/>
<evidence type="ECO:0000256" key="2">
    <source>
        <dbReference type="ARBA" id="ARBA00022670"/>
    </source>
</evidence>
<dbReference type="Gene3D" id="2.60.40.10">
    <property type="entry name" value="Immunoglobulins"/>
    <property type="match status" value="1"/>
</dbReference>
<feature type="active site" description="Charge relay system" evidence="5 6">
    <location>
        <position position="227"/>
    </location>
</feature>
<keyword evidence="11" id="KW-1185">Reference proteome</keyword>
<evidence type="ECO:0000256" key="4">
    <source>
        <dbReference type="ARBA" id="ARBA00022825"/>
    </source>
</evidence>
<accession>A0AAE3KHD9</accession>
<feature type="signal peptide" evidence="8">
    <location>
        <begin position="1"/>
        <end position="28"/>
    </location>
</feature>
<evidence type="ECO:0000313" key="11">
    <source>
        <dbReference type="Proteomes" id="UP001206128"/>
    </source>
</evidence>
<protein>
    <submittedName>
        <fullName evidence="10">Serine protease, subtilisin family</fullName>
    </submittedName>
</protein>
<dbReference type="InterPro" id="IPR023828">
    <property type="entry name" value="Peptidase_S8_Ser-AS"/>
</dbReference>
<dbReference type="Proteomes" id="UP001206128">
    <property type="component" value="Unassembled WGS sequence"/>
</dbReference>
<evidence type="ECO:0000313" key="10">
    <source>
        <dbReference type="EMBL" id="MCP2166354.1"/>
    </source>
</evidence>
<keyword evidence="2 6" id="KW-0645">Protease</keyword>
<dbReference type="InterPro" id="IPR015500">
    <property type="entry name" value="Peptidase_S8_subtilisin-rel"/>
</dbReference>
<sequence>MRGRRRRPAVAGAVVVAVAAAVVPGAGASAAPAERVVSASAQAGRSVTLITGDRVVVGGPEGISARPATGREHVRFLRQAGPDGTLVIPEDAATLVANGSLDRRLFNVTRLVEVGYDDTSRPDLPLIVGHADGQARSAALGAAAQVTRELASIGATAVRADKARAAEFWAGVRGTGATATTMAAGVTRIWLDGPVRATLDHSVPQIGAPQAWQAGHTGRGATVAVLDTGIDTSHPDLADAVIRAQDFTGSESGTDDRVGHGTHVASTITGGGTASGGRYRGVAPDTALVNGKVLDDGGGGAESWIIAGMEWAAASGADVVNMSLGGGLPEDGTDPMSQALNRISEQTGALFVVSAGNSGGAPGSPAAADRALTVGAVDRNDALAEFSSRGPRWVDRAIKPDLTAPGVDIVAARAAHGQLGDPVDQSYTRLSGTSMAAPHVAGAAAILAGQHPDWTAEQLKAALMGAAKPIGGQSVFEQGAGRVDVARAVAQPVYATPASLSNGVARWPHGDDAPIVRTLTYHNAGAQPLTLELAADVRDPAGNPAPAGMVTVAPSRVTVPAGGQAEVTVTTTTTVDGPDGDYTGRITATGGQVSIPTPIAVTREVESYDVTLHFLDRAGKATPEYSFRFVDVDHPQAYLSYDASGTVVARLPKGRFYFEAGVQDQVADGWEYTNVIEPEFTVTGDAEVTVDARAGKPVGVTVDRANARPGSSYLSYGLRTSWGDTGLSIIGRDFAGQYTRPSSTSAPGRFTFEIGAVLAEPDGRGGFAGSPYLYHVRQSEDALVPADLVRHSADRDLVRVRSEHAATVPGRHGVREEMVSAPLPFGLTEYYSPNVPWYSTFSETTDPDDFDARESYLSTVPARTFSAGRPVLERWNTGVFGPAFPLEPGYPADLAGREGDTLGFNVPLFTDQAADHGGGARTTSGGTVLYRDGERVGETAYAGYGRFPVPAGRASFRLHTEATRGGAGQLSTSVRADWTFASDTVAGAEPAALPLTAVRFAPVLDEHNRAPSGVPFPVPLYLQRNGQDKPGEVRELAVWASFDDGATWTAVPVRTVAGQRLAFPHHPRGAGYVSLRASATDAEGNAVEQTIIRAYALK</sequence>
<feature type="chain" id="PRO_5041930831" evidence="8">
    <location>
        <begin position="29"/>
        <end position="1098"/>
    </location>
</feature>
<dbReference type="InterPro" id="IPR013783">
    <property type="entry name" value="Ig-like_fold"/>
</dbReference>
<organism evidence="10 11">
    <name type="scientific">Goodfellowiella coeruleoviolacea</name>
    <dbReference type="NCBI Taxonomy" id="334858"/>
    <lineage>
        <taxon>Bacteria</taxon>
        <taxon>Bacillati</taxon>
        <taxon>Actinomycetota</taxon>
        <taxon>Actinomycetes</taxon>
        <taxon>Pseudonocardiales</taxon>
        <taxon>Pseudonocardiaceae</taxon>
        <taxon>Goodfellowiella</taxon>
    </lineage>
</organism>
<dbReference type="InterPro" id="IPR006311">
    <property type="entry name" value="TAT_signal"/>
</dbReference>
<name>A0AAE3KHD9_9PSEU</name>
<comment type="similarity">
    <text evidence="1 6 7">Belongs to the peptidase S8 family.</text>
</comment>
<keyword evidence="3 6" id="KW-0378">Hydrolase</keyword>
<dbReference type="InterPro" id="IPR036852">
    <property type="entry name" value="Peptidase_S8/S53_dom_sf"/>
</dbReference>
<comment type="caution">
    <text evidence="10">The sequence shown here is derived from an EMBL/GenBank/DDBJ whole genome shotgun (WGS) entry which is preliminary data.</text>
</comment>
<dbReference type="InterPro" id="IPR022398">
    <property type="entry name" value="Peptidase_S8_His-AS"/>
</dbReference>
<evidence type="ECO:0000256" key="7">
    <source>
        <dbReference type="RuleBase" id="RU003355"/>
    </source>
</evidence>
<dbReference type="InterPro" id="IPR050131">
    <property type="entry name" value="Peptidase_S8_subtilisin-like"/>
</dbReference>
<dbReference type="PROSITE" id="PS51318">
    <property type="entry name" value="TAT"/>
    <property type="match status" value="1"/>
</dbReference>
<dbReference type="PROSITE" id="PS00137">
    <property type="entry name" value="SUBTILASE_HIS"/>
    <property type="match status" value="1"/>
</dbReference>
<proteinExistence type="inferred from homology"/>
<feature type="active site" description="Charge relay system" evidence="5 6">
    <location>
        <position position="260"/>
    </location>
</feature>
<dbReference type="PROSITE" id="PS00136">
    <property type="entry name" value="SUBTILASE_ASP"/>
    <property type="match status" value="1"/>
</dbReference>
<dbReference type="InterPro" id="IPR023827">
    <property type="entry name" value="Peptidase_S8_Asp-AS"/>
</dbReference>
<evidence type="ECO:0000259" key="9">
    <source>
        <dbReference type="Pfam" id="PF00082"/>
    </source>
</evidence>
<keyword evidence="8" id="KW-0732">Signal</keyword>